<dbReference type="EMBL" id="CAEX01000825">
    <property type="protein sequence ID" value="CCD18305.1"/>
    <property type="molecule type" value="Genomic_DNA"/>
</dbReference>
<dbReference type="PANTHER" id="PTHR14190:SF7">
    <property type="entry name" value="VACUOLAR PROTEIN SORTING-ASSOCIATED PROTEIN 52 HOMOLOG"/>
    <property type="match status" value="1"/>
</dbReference>
<feature type="region of interest" description="Disordered" evidence="1">
    <location>
        <begin position="190"/>
        <end position="229"/>
    </location>
</feature>
<organism evidence="3 4">
    <name type="scientific">Trypanosoma vivax (strain Y486)</name>
    <dbReference type="NCBI Taxonomy" id="1055687"/>
    <lineage>
        <taxon>Eukaryota</taxon>
        <taxon>Discoba</taxon>
        <taxon>Euglenozoa</taxon>
        <taxon>Kinetoplastea</taxon>
        <taxon>Metakinetoplastina</taxon>
        <taxon>Trypanosomatida</taxon>
        <taxon>Trypanosomatidae</taxon>
        <taxon>Trypanosoma</taxon>
        <taxon>Duttonella</taxon>
    </lineage>
</organism>
<dbReference type="GO" id="GO:0006896">
    <property type="term" value="P:Golgi to vacuole transport"/>
    <property type="evidence" value="ECO:0007669"/>
    <property type="project" value="TreeGrafter"/>
</dbReference>
<evidence type="ECO:0000313" key="4">
    <source>
        <dbReference type="Proteomes" id="UP000009027"/>
    </source>
</evidence>
<gene>
    <name evidence="3" type="ORF">TvY486_0009810</name>
</gene>
<dbReference type="GO" id="GO:0005829">
    <property type="term" value="C:cytosol"/>
    <property type="evidence" value="ECO:0007669"/>
    <property type="project" value="GOC"/>
</dbReference>
<feature type="domain" description="Vps52 C-terminal" evidence="2">
    <location>
        <begin position="74"/>
        <end position="173"/>
    </location>
</feature>
<dbReference type="GO" id="GO:0042147">
    <property type="term" value="P:retrograde transport, endosome to Golgi"/>
    <property type="evidence" value="ECO:0007669"/>
    <property type="project" value="TreeGrafter"/>
</dbReference>
<dbReference type="InterPro" id="IPR007258">
    <property type="entry name" value="Vps52"/>
</dbReference>
<proteinExistence type="predicted"/>
<evidence type="ECO:0000256" key="1">
    <source>
        <dbReference type="SAM" id="MobiDB-lite"/>
    </source>
</evidence>
<protein>
    <recommendedName>
        <fullName evidence="2">Vps52 C-terminal domain-containing protein</fullName>
    </recommendedName>
</protein>
<dbReference type="GO" id="GO:0019905">
    <property type="term" value="F:syntaxin binding"/>
    <property type="evidence" value="ECO:0007669"/>
    <property type="project" value="TreeGrafter"/>
</dbReference>
<dbReference type="Pfam" id="PF20655">
    <property type="entry name" value="Vps52_C"/>
    <property type="match status" value="1"/>
</dbReference>
<dbReference type="PANTHER" id="PTHR14190">
    <property type="entry name" value="SUPPRESSOR OF ACTIN MUTATIONS 2/VACUOLAR PROTEIN SORTING 52"/>
    <property type="match status" value="1"/>
</dbReference>
<keyword evidence="4" id="KW-1185">Reference proteome</keyword>
<dbReference type="GO" id="GO:0000938">
    <property type="term" value="C:GARP complex"/>
    <property type="evidence" value="ECO:0007669"/>
    <property type="project" value="TreeGrafter"/>
</dbReference>
<dbReference type="InterPro" id="IPR048361">
    <property type="entry name" value="Vps52_C"/>
</dbReference>
<dbReference type="Proteomes" id="UP000009027">
    <property type="component" value="Unassembled WGS sequence"/>
</dbReference>
<accession>F9WLB6</accession>
<sequence length="229" mass="25353">MLLCDAVTHEFLFTFMFFSGDMSVCVDVFKPTVQFIVNYVSEVLLGQGNNSSGGIWRTVRGHYPKASLNNTCRNDCYGLLLLIRLCNDFSSLMKDSRRLRCLEQFYDSLLLLSWPAFQQTFERQMRAILSCDVLSLARAVMRLASTQGITEWAKCVHPMAKRYAAFSTALVTIISGCGFSVAVDAGAEANSASTDEDGRREGVGNVAGECDQGEGWRAKMRPPTQVGKI</sequence>
<dbReference type="VEuPathDB" id="TriTrypDB:TvY486_0009810"/>
<evidence type="ECO:0000259" key="2">
    <source>
        <dbReference type="Pfam" id="PF20655"/>
    </source>
</evidence>
<dbReference type="GO" id="GO:0032456">
    <property type="term" value="P:endocytic recycling"/>
    <property type="evidence" value="ECO:0007669"/>
    <property type="project" value="TreeGrafter"/>
</dbReference>
<name>F9WLB6_TRYVY</name>
<reference evidence="3 4" key="1">
    <citation type="journal article" date="2012" name="Proc. Natl. Acad. Sci. U.S.A.">
        <title>Antigenic diversity is generated by distinct evolutionary mechanisms in African trypanosome species.</title>
        <authorList>
            <person name="Jackson A.P."/>
            <person name="Berry A."/>
            <person name="Aslett M."/>
            <person name="Allison H.C."/>
            <person name="Burton P."/>
            <person name="Vavrova-Anderson J."/>
            <person name="Brown R."/>
            <person name="Browne H."/>
            <person name="Corton N."/>
            <person name="Hauser H."/>
            <person name="Gamble J."/>
            <person name="Gilderthorp R."/>
            <person name="Marcello L."/>
            <person name="McQuillan J."/>
            <person name="Otto T.D."/>
            <person name="Quail M.A."/>
            <person name="Sanders M.J."/>
            <person name="van Tonder A."/>
            <person name="Ginger M.L."/>
            <person name="Field M.C."/>
            <person name="Barry J.D."/>
            <person name="Hertz-Fowler C."/>
            <person name="Berriman M."/>
        </authorList>
    </citation>
    <scope>NUCLEOTIDE SEQUENCE</scope>
    <source>
        <strain evidence="3 4">Y486</strain>
    </source>
</reference>
<dbReference type="AlphaFoldDB" id="F9WLB6"/>
<evidence type="ECO:0000313" key="3">
    <source>
        <dbReference type="EMBL" id="CCD18305.1"/>
    </source>
</evidence>